<dbReference type="Gene3D" id="3.30.1240.10">
    <property type="match status" value="1"/>
</dbReference>
<dbReference type="Pfam" id="PF08282">
    <property type="entry name" value="Hydrolase_3"/>
    <property type="match status" value="1"/>
</dbReference>
<dbReference type="EMBL" id="AEWT01000007">
    <property type="protein sequence ID" value="EGC70413.1"/>
    <property type="molecule type" value="Genomic_DNA"/>
</dbReference>
<evidence type="ECO:0000313" key="1">
    <source>
        <dbReference type="EMBL" id="EGC70413.1"/>
    </source>
</evidence>
<comment type="caution">
    <text evidence="1">The sequence shown here is derived from an EMBL/GenBank/DDBJ whole genome shotgun (WGS) entry which is preliminary data.</text>
</comment>
<dbReference type="RefSeq" id="WP_005233141.1">
    <property type="nucleotide sequence ID" value="NZ_GL872323.1"/>
</dbReference>
<dbReference type="SFLD" id="SFLDS00003">
    <property type="entry name" value="Haloacid_Dehalogenase"/>
    <property type="match status" value="1"/>
</dbReference>
<dbReference type="GO" id="GO:0016791">
    <property type="term" value="F:phosphatase activity"/>
    <property type="evidence" value="ECO:0007669"/>
    <property type="project" value="TreeGrafter"/>
</dbReference>
<dbReference type="SFLD" id="SFLDG01140">
    <property type="entry name" value="C2.B:_Phosphomannomutase_and_P"/>
    <property type="match status" value="1"/>
</dbReference>
<dbReference type="PANTHER" id="PTHR10000:SF8">
    <property type="entry name" value="HAD SUPERFAMILY HYDROLASE-LIKE, TYPE 3"/>
    <property type="match status" value="1"/>
</dbReference>
<protein>
    <submittedName>
        <fullName evidence="1">HAD hydrolase, family IIB</fullName>
    </submittedName>
</protein>
<gene>
    <name evidence="1" type="ORF">HMPREF9087_0791</name>
</gene>
<dbReference type="Gene3D" id="3.40.50.1000">
    <property type="entry name" value="HAD superfamily/HAD-like"/>
    <property type="match status" value="1"/>
</dbReference>
<reference evidence="1 2" key="1">
    <citation type="submission" date="2011-01" db="EMBL/GenBank/DDBJ databases">
        <authorList>
            <person name="Muzny D."/>
            <person name="Qin X."/>
            <person name="Deng J."/>
            <person name="Jiang H."/>
            <person name="Liu Y."/>
            <person name="Qu J."/>
            <person name="Song X.-Z."/>
            <person name="Zhang L."/>
            <person name="Thornton R."/>
            <person name="Coyle M."/>
            <person name="Francisco L."/>
            <person name="Jackson L."/>
            <person name="Javaid M."/>
            <person name="Korchina V."/>
            <person name="Kovar C."/>
            <person name="Mata R."/>
            <person name="Mathew T."/>
            <person name="Ngo R."/>
            <person name="Nguyen L."/>
            <person name="Nguyen N."/>
            <person name="Okwuonu G."/>
            <person name="Ongeri F."/>
            <person name="Pham C."/>
            <person name="Simmons D."/>
            <person name="Wilczek-Boney K."/>
            <person name="Hale W."/>
            <person name="Jakkamsetti A."/>
            <person name="Pham P."/>
            <person name="Ruth R."/>
            <person name="San Lucas F."/>
            <person name="Warren J."/>
            <person name="Zhang J."/>
            <person name="Zhao Z."/>
            <person name="Zhou C."/>
            <person name="Zhu D."/>
            <person name="Lee S."/>
            <person name="Bess C."/>
            <person name="Blankenburg K."/>
            <person name="Forbes L."/>
            <person name="Fu Q."/>
            <person name="Gubbala S."/>
            <person name="Hirani K."/>
            <person name="Jayaseelan J.C."/>
            <person name="Lara F."/>
            <person name="Munidasa M."/>
            <person name="Palculict T."/>
            <person name="Patil S."/>
            <person name="Pu L.-L."/>
            <person name="Saada N."/>
            <person name="Tang L."/>
            <person name="Weissenberger G."/>
            <person name="Zhu Y."/>
            <person name="Hemphill L."/>
            <person name="Shang Y."/>
            <person name="Youmans B."/>
            <person name="Ayvaz T."/>
            <person name="Ross M."/>
            <person name="Santibanez J."/>
            <person name="Aqrawi P."/>
            <person name="Gross S."/>
            <person name="Joshi V."/>
            <person name="Fowler G."/>
            <person name="Nazareth L."/>
            <person name="Reid J."/>
            <person name="Worley K."/>
            <person name="Petrosino J."/>
            <person name="Highlander S."/>
            <person name="Gibbs R."/>
        </authorList>
    </citation>
    <scope>NUCLEOTIDE SEQUENCE [LARGE SCALE GENOMIC DNA]</scope>
    <source>
        <strain evidence="1 2">ATCC 12755</strain>
    </source>
</reference>
<dbReference type="PROSITE" id="PS01229">
    <property type="entry name" value="COF_2"/>
    <property type="match status" value="1"/>
</dbReference>
<dbReference type="GO" id="GO:0005829">
    <property type="term" value="C:cytosol"/>
    <property type="evidence" value="ECO:0007669"/>
    <property type="project" value="TreeGrafter"/>
</dbReference>
<accession>F0EH99</accession>
<sequence length="265" mass="29981">MIKLIISDMDGTFLNSDSKFNQEYFKKIHEDMKRMYITFAACTGKQCERVEKIFGEELSRDIWILGDSATRIKHKGNYIYQSLLPNKIGLDIIAKLNEIADDYVIIACTPTAAYVKNTTRDQDIKKARGSYEILETLENLADITENFVKITVYDPQLRSFETVKELAIFQDRAYVVASEAAWIDISNLNVHKGTTVAQLQSILNIDKSETIAFGDGFNDIELFSQAGISVAMKNAFEEVKIQADFITKSNDEDGVLLAIEKFITL</sequence>
<dbReference type="NCBIfam" id="TIGR01484">
    <property type="entry name" value="HAD-SF-IIB"/>
    <property type="match status" value="1"/>
</dbReference>
<dbReference type="AlphaFoldDB" id="F0EH99"/>
<dbReference type="InterPro" id="IPR036412">
    <property type="entry name" value="HAD-like_sf"/>
</dbReference>
<dbReference type="Proteomes" id="UP000004835">
    <property type="component" value="Unassembled WGS sequence"/>
</dbReference>
<dbReference type="HOGENOM" id="CLU_044146_0_1_9"/>
<dbReference type="GO" id="GO:0000287">
    <property type="term" value="F:magnesium ion binding"/>
    <property type="evidence" value="ECO:0007669"/>
    <property type="project" value="TreeGrafter"/>
</dbReference>
<dbReference type="InterPro" id="IPR023214">
    <property type="entry name" value="HAD_sf"/>
</dbReference>
<evidence type="ECO:0000313" key="2">
    <source>
        <dbReference type="Proteomes" id="UP000004835"/>
    </source>
</evidence>
<keyword evidence="1" id="KW-0378">Hydrolase</keyword>
<name>F0EH99_ENTCA</name>
<dbReference type="SUPFAM" id="SSF56784">
    <property type="entry name" value="HAD-like"/>
    <property type="match status" value="1"/>
</dbReference>
<organism evidence="1 2">
    <name type="scientific">Enterococcus casseliflavus ATCC 12755</name>
    <dbReference type="NCBI Taxonomy" id="888066"/>
    <lineage>
        <taxon>Bacteria</taxon>
        <taxon>Bacillati</taxon>
        <taxon>Bacillota</taxon>
        <taxon>Bacilli</taxon>
        <taxon>Lactobacillales</taxon>
        <taxon>Enterococcaceae</taxon>
        <taxon>Enterococcus</taxon>
    </lineage>
</organism>
<dbReference type="PANTHER" id="PTHR10000">
    <property type="entry name" value="PHOSPHOSERINE PHOSPHATASE"/>
    <property type="match status" value="1"/>
</dbReference>
<dbReference type="InterPro" id="IPR006379">
    <property type="entry name" value="HAD-SF_hydro_IIB"/>
</dbReference>
<proteinExistence type="predicted"/>